<gene>
    <name evidence="2" type="ORF">DYU11_19285</name>
</gene>
<sequence length="101" mass="10987">MLPGNELRGIPGCGTEEVSMPIDERVSIASVATESIGVLDLTVSVDWFDEQAVLSRYTHKATLIRLATAFVLITAVIAFILLSRPASGFDTERPHVTNNWS</sequence>
<keyword evidence="1" id="KW-0472">Membrane</keyword>
<protein>
    <submittedName>
        <fullName evidence="2">Uncharacterized protein</fullName>
    </submittedName>
</protein>
<keyword evidence="1" id="KW-1133">Transmembrane helix</keyword>
<proteinExistence type="predicted"/>
<comment type="caution">
    <text evidence="2">The sequence shown here is derived from an EMBL/GenBank/DDBJ whole genome shotgun (WGS) entry which is preliminary data.</text>
</comment>
<organism evidence="2 3">
    <name type="scientific">Fibrisoma montanum</name>
    <dbReference type="NCBI Taxonomy" id="2305895"/>
    <lineage>
        <taxon>Bacteria</taxon>
        <taxon>Pseudomonadati</taxon>
        <taxon>Bacteroidota</taxon>
        <taxon>Cytophagia</taxon>
        <taxon>Cytophagales</taxon>
        <taxon>Spirosomataceae</taxon>
        <taxon>Fibrisoma</taxon>
    </lineage>
</organism>
<dbReference type="AlphaFoldDB" id="A0A418M6W6"/>
<keyword evidence="3" id="KW-1185">Reference proteome</keyword>
<evidence type="ECO:0000313" key="3">
    <source>
        <dbReference type="Proteomes" id="UP000283523"/>
    </source>
</evidence>
<keyword evidence="1" id="KW-0812">Transmembrane</keyword>
<evidence type="ECO:0000313" key="2">
    <source>
        <dbReference type="EMBL" id="RIV21546.1"/>
    </source>
</evidence>
<reference evidence="2 3" key="1">
    <citation type="submission" date="2018-08" db="EMBL/GenBank/DDBJ databases">
        <title>Fibrisoma montanum sp. nov., isolated from Danxia mountain soil.</title>
        <authorList>
            <person name="Huang Y."/>
        </authorList>
    </citation>
    <scope>NUCLEOTIDE SEQUENCE [LARGE SCALE GENOMIC DNA]</scope>
    <source>
        <strain evidence="2 3">HYT19</strain>
    </source>
</reference>
<evidence type="ECO:0000256" key="1">
    <source>
        <dbReference type="SAM" id="Phobius"/>
    </source>
</evidence>
<accession>A0A418M6W6</accession>
<dbReference type="Proteomes" id="UP000283523">
    <property type="component" value="Unassembled WGS sequence"/>
</dbReference>
<name>A0A418M6W6_9BACT</name>
<dbReference type="EMBL" id="QXED01000005">
    <property type="protein sequence ID" value="RIV21546.1"/>
    <property type="molecule type" value="Genomic_DNA"/>
</dbReference>
<feature type="transmembrane region" description="Helical" evidence="1">
    <location>
        <begin position="63"/>
        <end position="82"/>
    </location>
</feature>